<protein>
    <recommendedName>
        <fullName evidence="3">Protein beta</fullName>
    </recommendedName>
</protein>
<reference evidence="1 2" key="1">
    <citation type="submission" date="2020-08" db="EMBL/GenBank/DDBJ databases">
        <title>Genomic Encyclopedia of Type Strains, Phase IV (KMG-IV): sequencing the most valuable type-strain genomes for metagenomic binning, comparative biology and taxonomic classification.</title>
        <authorList>
            <person name="Goeker M."/>
        </authorList>
    </citation>
    <scope>NUCLEOTIDE SEQUENCE [LARGE SCALE GENOMIC DNA]</scope>
    <source>
        <strain evidence="1 2">DSM 27057</strain>
    </source>
</reference>
<organism evidence="1 2">
    <name type="scientific">Novosphingobium sediminicola</name>
    <dbReference type="NCBI Taxonomy" id="563162"/>
    <lineage>
        <taxon>Bacteria</taxon>
        <taxon>Pseudomonadati</taxon>
        <taxon>Pseudomonadota</taxon>
        <taxon>Alphaproteobacteria</taxon>
        <taxon>Sphingomonadales</taxon>
        <taxon>Sphingomonadaceae</taxon>
        <taxon>Novosphingobium</taxon>
    </lineage>
</organism>
<keyword evidence="2" id="KW-1185">Reference proteome</keyword>
<evidence type="ECO:0000313" key="2">
    <source>
        <dbReference type="Proteomes" id="UP000548867"/>
    </source>
</evidence>
<dbReference type="AlphaFoldDB" id="A0A7W6CRA7"/>
<name>A0A7W6CRA7_9SPHN</name>
<evidence type="ECO:0000313" key="1">
    <source>
        <dbReference type="EMBL" id="MBB3956257.1"/>
    </source>
</evidence>
<gene>
    <name evidence="1" type="ORF">GGR38_003215</name>
</gene>
<sequence>MAFDWASEMTKFTKRYYPTICIRRAEMKAMEKLPGEEKSKMLPIVLLAPWLNSIEFENTYKVIEKSVGNIPIIVDLDRYFSSTSDLPSRQYFRSLLDEKSGPLEWMDLIKNHENYVPCIQLLGVTPDLVSKQIEIATELNRGFAFRIELERQYDSDQIINIVSKNLEKDFLIIIDYGYSKQNEISELLISSWMEKFLVLSNKLNFVITGSSFPNSFSEYDDFSESKIISSRIIYSNLSEKYGNYNFFYGDWASTKPRRYDGGGSKPLPRIDFPTNNKWIIARSKENGWGFQQAAEMVTRLPEWLNRPMVWGTGMIEKAAKGLPGGISTGPQAIAARVNIHLYLQNNFGNPISSTGPQGKWIDPI</sequence>
<accession>A0A7W6CRA7</accession>
<dbReference type="InterPro" id="IPR025683">
    <property type="entry name" value="Protein_beta"/>
</dbReference>
<evidence type="ECO:0008006" key="3">
    <source>
        <dbReference type="Google" id="ProtNLM"/>
    </source>
</evidence>
<proteinExistence type="predicted"/>
<dbReference type="Pfam" id="PF14350">
    <property type="entry name" value="Beta_protein"/>
    <property type="match status" value="1"/>
</dbReference>
<comment type="caution">
    <text evidence="1">The sequence shown here is derived from an EMBL/GenBank/DDBJ whole genome shotgun (WGS) entry which is preliminary data.</text>
</comment>
<dbReference type="Proteomes" id="UP000548867">
    <property type="component" value="Unassembled WGS sequence"/>
</dbReference>
<dbReference type="EMBL" id="JACIDX010000012">
    <property type="protein sequence ID" value="MBB3956257.1"/>
    <property type="molecule type" value="Genomic_DNA"/>
</dbReference>